<dbReference type="SUPFAM" id="SSF50998">
    <property type="entry name" value="Quinoprotein alcohol dehydrogenase-like"/>
    <property type="match status" value="1"/>
</dbReference>
<dbReference type="InterPro" id="IPR000719">
    <property type="entry name" value="Prot_kinase_dom"/>
</dbReference>
<keyword evidence="3 10" id="KW-0808">Transferase</keyword>
<dbReference type="EC" id="2.7.11.1" evidence="1"/>
<dbReference type="Gene3D" id="3.30.200.20">
    <property type="entry name" value="Phosphorylase Kinase, domain 1"/>
    <property type="match status" value="1"/>
</dbReference>
<feature type="binding site" evidence="7">
    <location>
        <position position="120"/>
    </location>
    <ligand>
        <name>ATP</name>
        <dbReference type="ChEBI" id="CHEBI:30616"/>
    </ligand>
</feature>
<keyword evidence="4 7" id="KW-0547">Nucleotide-binding</keyword>
<dbReference type="Gene3D" id="1.10.510.10">
    <property type="entry name" value="Transferase(Phosphotransferase) domain 1"/>
    <property type="match status" value="1"/>
</dbReference>
<evidence type="ECO:0000256" key="3">
    <source>
        <dbReference type="ARBA" id="ARBA00022679"/>
    </source>
</evidence>
<dbReference type="Proteomes" id="UP000315471">
    <property type="component" value="Unassembled WGS sequence"/>
</dbReference>
<proteinExistence type="predicted"/>
<dbReference type="InterPro" id="IPR011009">
    <property type="entry name" value="Kinase-like_dom_sf"/>
</dbReference>
<reference evidence="10 11" key="1">
    <citation type="submission" date="2019-02" db="EMBL/GenBank/DDBJ databases">
        <title>Deep-cultivation of Planctomycetes and their phenomic and genomic characterization uncovers novel biology.</title>
        <authorList>
            <person name="Wiegand S."/>
            <person name="Jogler M."/>
            <person name="Boedeker C."/>
            <person name="Pinto D."/>
            <person name="Vollmers J."/>
            <person name="Rivas-Marin E."/>
            <person name="Kohn T."/>
            <person name="Peeters S.H."/>
            <person name="Heuer A."/>
            <person name="Rast P."/>
            <person name="Oberbeckmann S."/>
            <person name="Bunk B."/>
            <person name="Jeske O."/>
            <person name="Meyerdierks A."/>
            <person name="Storesund J.E."/>
            <person name="Kallscheuer N."/>
            <person name="Luecker S."/>
            <person name="Lage O.M."/>
            <person name="Pohl T."/>
            <person name="Merkel B.J."/>
            <person name="Hornburger P."/>
            <person name="Mueller R.-W."/>
            <person name="Bruemmer F."/>
            <person name="Labrenz M."/>
            <person name="Spormann A.M."/>
            <person name="Op Den Camp H."/>
            <person name="Overmann J."/>
            <person name="Amann R."/>
            <person name="Jetten M.S.M."/>
            <person name="Mascher T."/>
            <person name="Medema M.H."/>
            <person name="Devos D.P."/>
            <person name="Kaster A.-K."/>
            <person name="Ovreas L."/>
            <person name="Rohde M."/>
            <person name="Galperin M.Y."/>
            <person name="Jogler C."/>
        </authorList>
    </citation>
    <scope>NUCLEOTIDE SEQUENCE [LARGE SCALE GENOMIC DNA]</scope>
    <source>
        <strain evidence="10 11">Q31b</strain>
    </source>
</reference>
<dbReference type="InterPro" id="IPR015943">
    <property type="entry name" value="WD40/YVTN_repeat-like_dom_sf"/>
</dbReference>
<dbReference type="SUPFAM" id="SSF69318">
    <property type="entry name" value="Integrin alpha N-terminal domain"/>
    <property type="match status" value="1"/>
</dbReference>
<dbReference type="PROSITE" id="PS50011">
    <property type="entry name" value="PROTEIN_KINASE_DOM"/>
    <property type="match status" value="1"/>
</dbReference>
<dbReference type="Gene3D" id="2.130.10.130">
    <property type="entry name" value="Integrin alpha, N-terminal"/>
    <property type="match status" value="2"/>
</dbReference>
<evidence type="ECO:0000256" key="6">
    <source>
        <dbReference type="ARBA" id="ARBA00022840"/>
    </source>
</evidence>
<evidence type="ECO:0000256" key="1">
    <source>
        <dbReference type="ARBA" id="ARBA00012513"/>
    </source>
</evidence>
<organism evidence="10 11">
    <name type="scientific">Novipirellula aureliae</name>
    <dbReference type="NCBI Taxonomy" id="2527966"/>
    <lineage>
        <taxon>Bacteria</taxon>
        <taxon>Pseudomonadati</taxon>
        <taxon>Planctomycetota</taxon>
        <taxon>Planctomycetia</taxon>
        <taxon>Pirellulales</taxon>
        <taxon>Pirellulaceae</taxon>
        <taxon>Novipirellula</taxon>
    </lineage>
</organism>
<feature type="transmembrane region" description="Helical" evidence="8">
    <location>
        <begin position="1717"/>
        <end position="1737"/>
    </location>
</feature>
<evidence type="ECO:0000256" key="4">
    <source>
        <dbReference type="ARBA" id="ARBA00022741"/>
    </source>
</evidence>
<feature type="domain" description="Protein kinase" evidence="9">
    <location>
        <begin position="82"/>
        <end position="343"/>
    </location>
</feature>
<sequence length="1801" mass="199550">MTDQVPNASAINPTLENHDPKVACVLDQYLEDLQNGRACGRAELLEKHPEIKDALADYLSSIEMVAGLGLGDDLLTQQLGDFEIVKLIGSGAMGVVYLANQVSLKRQVALKVLRYTVVGKQATKRFQREAELVATLRHPNIVPIYTTGQQDGSHYLAMRLVDGRSLSQWSAEENVTRDAKTIAKWGAQVAGALAHAHQRGVIHRDIKPSNLLVEQDHVWLTDFGLARRFDDLRMSMTGAMLGTPNYMSPEQATPDRHPTDHRSDIYSLGATLFELLTGRCVFLAETPHAVLAQVIADEPPPLRSMVPDASRDLETILLKCLEKDPSERYQTAQQLADDLDAFVEDRLIKARRPNVIERVTRWKRNNQKAVSTAMLAASAALMLLGVSVAVWMAWKDSITGTIEIASNEGPIVGRLIDDSGNASPSFTIPTEGPLPFAAGDHTLQTWSGGRFGESQRVTLTPKTNSKLKIQLSEDGVFDERTVQGVPKVLPLGNRDDLLFFHEEGITRMDGRSGKERWTANAEKFLQVIQKESFKAMTARIEKADDPNSIEPDSPILWSIPDYLAGRDDDGDHNQQFLPIVATNFPDINEDGQQDVMIACRHQAVLFAFDGEDGTLLWHYNAGILNEQSKTIHSPMSLGDIDGDKIDDFGCQFFSFTMGNTSNPKRWIDAVSGKTGERIWQRSMPTELFDVPASTYRPSFCQMETFRGTGCYFVAIHSAGKGWKYRREPYKQKVTGELVPWAGSWVPKPKNGSSEQLLLACGSKIISCDPSTGKPGRFNEGQPLELGFIPALQPQVVQTFDKEQQTIGLLLTEIVSSVGINKGNKPITRFSMRSLDSGEELWRFDADYELEWWPHSQSNWPVIADLNGDATPEILIADGTDLESRRPTGLASLQALDARTGKPLWDTQQRAKIRSLDRQIQYALLGPDEDGDGLDDVYVVAPMAKSRCWIFVDILSGVTGKRLRTVHSEIPVFQSDDFGFSIEKPFFFDTALDRPGLVIASPAINVNYQRHSTVVMSTATGELINIGDQLEHPIAADGDGDGSDDLFLLKPRDRSKPLRSNQLVTLKSSSGGIKFAGESKLTRIDDVDGDGVRDLLDAPIGHYLTQQSPSNEQARRVVSGANGKGLSEWEYQRPAEALYPANGDFDRDGVDDFLAEQRSNDQQEAILVLVSGAKGKVLWQQPARIIGVSDATAQCHDIDGDGQSDLLLFHHFADQNLPAQFRLTCRDGKSGDEAWHFDIAPTNFITHEFHRPSYELRILDVNRDGHADILCPCFYKNSQPSSVAINGKTGKPIWKLLPLSKGSGKTAFGWQSEIIPAAQNSSSQQGNRSVFVTAWEGHGPKDEDQLNVNFVDLVSGDPVSTWTAAGEFSKPQLPYGVRSRTEKVPLVIADGDKRFAGIMLDAGKKELVVLDFSFDSAKEVRRIVSGDLILVSDIDGDGKTEGVFFNQKEFVTFELASGNEIHRKSLTWAASVRNIRTDPDSDFIRVETEDGPNRRLKLVDPATLEVQWDLNWPADTDFDGLLCGDGSDDIETARRPRVLFTETNGTSSIVATASAARFNNSGDTALTKRLRSRKLIHDLAGAPFAADTDDPRLIEPLPWNLYGNAMGLFEIEGLDRSPVVLITQLLPIVLGAIVFPGAYFYILFRRRQWNLQWFLLMPLVFVLPYVFFHIPSPLGAEYAQTSMPPWQGKLLGAIVLLPFLIFISLFVWYFLHGRWKSLFLLVIFALAVPGVMAVSELATTDLLEGTKFDWLDPGSLWLLWAGVWAGGVGIVILWPLAFITRFMLRIVQCRRTASEPTEPAVA</sequence>
<keyword evidence="8" id="KW-0812">Transmembrane</keyword>
<dbReference type="PANTHER" id="PTHR43289">
    <property type="entry name" value="MITOGEN-ACTIVATED PROTEIN KINASE KINASE KINASE 20-RELATED"/>
    <property type="match status" value="1"/>
</dbReference>
<evidence type="ECO:0000259" key="9">
    <source>
        <dbReference type="PROSITE" id="PS50011"/>
    </source>
</evidence>
<feature type="transmembrane region" description="Helical" evidence="8">
    <location>
        <begin position="1689"/>
        <end position="1710"/>
    </location>
</feature>
<evidence type="ECO:0000256" key="2">
    <source>
        <dbReference type="ARBA" id="ARBA00022527"/>
    </source>
</evidence>
<dbReference type="InterPro" id="IPR008271">
    <property type="entry name" value="Ser/Thr_kinase_AS"/>
</dbReference>
<evidence type="ECO:0000256" key="7">
    <source>
        <dbReference type="PROSITE-ProRule" id="PRU10141"/>
    </source>
</evidence>
<dbReference type="SMART" id="SM00220">
    <property type="entry name" value="S_TKc"/>
    <property type="match status" value="1"/>
</dbReference>
<dbReference type="Pfam" id="PF00069">
    <property type="entry name" value="Pkinase"/>
    <property type="match status" value="1"/>
</dbReference>
<dbReference type="OrthoDB" id="232171at2"/>
<dbReference type="RefSeq" id="WP_146602607.1">
    <property type="nucleotide sequence ID" value="NZ_SJPY01000011.1"/>
</dbReference>
<dbReference type="FunFam" id="1.10.510.10:FF:000021">
    <property type="entry name" value="Serine/threonine protein kinase"/>
    <property type="match status" value="1"/>
</dbReference>
<keyword evidence="6 7" id="KW-0067">ATP-binding</keyword>
<feature type="transmembrane region" description="Helical" evidence="8">
    <location>
        <begin position="1650"/>
        <end position="1669"/>
    </location>
</feature>
<dbReference type="GO" id="GO:0004674">
    <property type="term" value="F:protein serine/threonine kinase activity"/>
    <property type="evidence" value="ECO:0007669"/>
    <property type="project" value="UniProtKB-KW"/>
</dbReference>
<keyword evidence="8" id="KW-1133">Transmembrane helix</keyword>
<dbReference type="PROSITE" id="PS00108">
    <property type="entry name" value="PROTEIN_KINASE_ST"/>
    <property type="match status" value="1"/>
</dbReference>
<feature type="transmembrane region" description="Helical" evidence="8">
    <location>
        <begin position="373"/>
        <end position="394"/>
    </location>
</feature>
<evidence type="ECO:0000256" key="5">
    <source>
        <dbReference type="ARBA" id="ARBA00022777"/>
    </source>
</evidence>
<dbReference type="InterPro" id="IPR011047">
    <property type="entry name" value="Quinoprotein_ADH-like_sf"/>
</dbReference>
<keyword evidence="2" id="KW-0723">Serine/threonine-protein kinase</keyword>
<comment type="caution">
    <text evidence="10">The sequence shown here is derived from an EMBL/GenBank/DDBJ whole genome shotgun (WGS) entry which is preliminary data.</text>
</comment>
<dbReference type="PANTHER" id="PTHR43289:SF6">
    <property type="entry name" value="SERINE_THREONINE-PROTEIN KINASE NEKL-3"/>
    <property type="match status" value="1"/>
</dbReference>
<name>A0A5C6DBM0_9BACT</name>
<dbReference type="CDD" id="cd14014">
    <property type="entry name" value="STKc_PknB_like"/>
    <property type="match status" value="1"/>
</dbReference>
<keyword evidence="8" id="KW-0472">Membrane</keyword>
<dbReference type="InterPro" id="IPR028994">
    <property type="entry name" value="Integrin_alpha_N"/>
</dbReference>
<evidence type="ECO:0000313" key="10">
    <source>
        <dbReference type="EMBL" id="TWU34583.1"/>
    </source>
</evidence>
<dbReference type="InterPro" id="IPR017441">
    <property type="entry name" value="Protein_kinase_ATP_BS"/>
</dbReference>
<dbReference type="SUPFAM" id="SSF56112">
    <property type="entry name" value="Protein kinase-like (PK-like)"/>
    <property type="match status" value="1"/>
</dbReference>
<dbReference type="EMBL" id="SJPY01000011">
    <property type="protein sequence ID" value="TWU34583.1"/>
    <property type="molecule type" value="Genomic_DNA"/>
</dbReference>
<gene>
    <name evidence="10" type="primary">prkC_18</name>
    <name evidence="10" type="ORF">Q31b_55380</name>
</gene>
<keyword evidence="5 10" id="KW-0418">Kinase</keyword>
<evidence type="ECO:0000313" key="11">
    <source>
        <dbReference type="Proteomes" id="UP000315471"/>
    </source>
</evidence>
<dbReference type="GO" id="GO:0005524">
    <property type="term" value="F:ATP binding"/>
    <property type="evidence" value="ECO:0007669"/>
    <property type="project" value="UniProtKB-UniRule"/>
</dbReference>
<protein>
    <recommendedName>
        <fullName evidence="1">non-specific serine/threonine protein kinase</fullName>
        <ecNumber evidence="1">2.7.11.1</ecNumber>
    </recommendedName>
</protein>
<evidence type="ECO:0000256" key="8">
    <source>
        <dbReference type="SAM" id="Phobius"/>
    </source>
</evidence>
<accession>A0A5C6DBM0</accession>
<dbReference type="Gene3D" id="2.130.10.10">
    <property type="entry name" value="YVTN repeat-like/Quinoprotein amine dehydrogenase"/>
    <property type="match status" value="1"/>
</dbReference>
<keyword evidence="11" id="KW-1185">Reference proteome</keyword>
<feature type="transmembrane region" description="Helical" evidence="8">
    <location>
        <begin position="1757"/>
        <end position="1783"/>
    </location>
</feature>
<feature type="transmembrane region" description="Helical" evidence="8">
    <location>
        <begin position="1624"/>
        <end position="1643"/>
    </location>
</feature>
<dbReference type="PROSITE" id="PS00107">
    <property type="entry name" value="PROTEIN_KINASE_ATP"/>
    <property type="match status" value="1"/>
</dbReference>